<comment type="subcellular location">
    <subcellularLocation>
        <location evidence="1">Membrane</location>
        <topology evidence="1">Multi-pass membrane protein</topology>
    </subcellularLocation>
</comment>
<feature type="transmembrane region" description="Helical" evidence="17">
    <location>
        <begin position="168"/>
        <end position="186"/>
    </location>
</feature>
<evidence type="ECO:0000256" key="14">
    <source>
        <dbReference type="ARBA" id="ARBA00044770"/>
    </source>
</evidence>
<dbReference type="PROSITE" id="PS00428">
    <property type="entry name" value="FTSW_RODA_SPOVE"/>
    <property type="match status" value="1"/>
</dbReference>
<evidence type="ECO:0000256" key="2">
    <source>
        <dbReference type="ARBA" id="ARBA00022676"/>
    </source>
</evidence>
<evidence type="ECO:0000256" key="8">
    <source>
        <dbReference type="ARBA" id="ARBA00023136"/>
    </source>
</evidence>
<evidence type="ECO:0000256" key="17">
    <source>
        <dbReference type="SAM" id="Phobius"/>
    </source>
</evidence>
<keyword evidence="4 17" id="KW-0812">Transmembrane</keyword>
<feature type="transmembrane region" description="Helical" evidence="17">
    <location>
        <begin position="350"/>
        <end position="374"/>
    </location>
</feature>
<evidence type="ECO:0000256" key="13">
    <source>
        <dbReference type="ARBA" id="ARBA00041418"/>
    </source>
</evidence>
<keyword evidence="2" id="KW-0328">Glycosyltransferase</keyword>
<evidence type="ECO:0000256" key="4">
    <source>
        <dbReference type="ARBA" id="ARBA00022692"/>
    </source>
</evidence>
<reference evidence="18 19" key="1">
    <citation type="submission" date="2024-02" db="EMBL/GenBank/DDBJ databases">
        <title>Seven novel Bacillus-like species.</title>
        <authorList>
            <person name="Liu G."/>
        </authorList>
    </citation>
    <scope>NUCLEOTIDE SEQUENCE [LARGE SCALE GENOMIC DNA]</scope>
    <source>
        <strain evidence="18 19">FJAT-52991</strain>
    </source>
</reference>
<comment type="catalytic activity">
    <reaction evidence="15">
        <text>[GlcNAc-(1-&gt;4)-Mur2Ac(oyl-L-Ala-gamma-D-Glu-L-Lys-D-Ala-D-Ala)](n)-di-trans,octa-cis-undecaprenyl diphosphate + beta-D-GlcNAc-(1-&gt;4)-Mur2Ac(oyl-L-Ala-gamma-D-Glu-L-Lys-D-Ala-D-Ala)-di-trans,octa-cis-undecaprenyl diphosphate = [GlcNAc-(1-&gt;4)-Mur2Ac(oyl-L-Ala-gamma-D-Glu-L-Lys-D-Ala-D-Ala)](n+1)-di-trans,octa-cis-undecaprenyl diphosphate + di-trans,octa-cis-undecaprenyl diphosphate + H(+)</text>
        <dbReference type="Rhea" id="RHEA:23708"/>
        <dbReference type="Rhea" id="RHEA-COMP:9602"/>
        <dbReference type="Rhea" id="RHEA-COMP:9603"/>
        <dbReference type="ChEBI" id="CHEBI:15378"/>
        <dbReference type="ChEBI" id="CHEBI:58405"/>
        <dbReference type="ChEBI" id="CHEBI:60033"/>
        <dbReference type="ChEBI" id="CHEBI:78435"/>
        <dbReference type="EC" id="2.4.99.28"/>
    </reaction>
</comment>
<keyword evidence="19" id="KW-1185">Reference proteome</keyword>
<feature type="transmembrane region" description="Helical" evidence="17">
    <location>
        <begin position="145"/>
        <end position="162"/>
    </location>
</feature>
<gene>
    <name evidence="18" type="ORF">WDJ61_06195</name>
</gene>
<evidence type="ECO:0000256" key="12">
    <source>
        <dbReference type="ARBA" id="ARBA00041185"/>
    </source>
</evidence>
<evidence type="ECO:0000256" key="10">
    <source>
        <dbReference type="ARBA" id="ARBA00033270"/>
    </source>
</evidence>
<dbReference type="PANTHER" id="PTHR30474:SF2">
    <property type="entry name" value="PEPTIDOGLYCAN GLYCOSYLTRANSFERASE FTSW-RELATED"/>
    <property type="match status" value="1"/>
</dbReference>
<protein>
    <recommendedName>
        <fullName evidence="12">Probable peptidoglycan glycosyltransferase FtsW</fullName>
        <ecNumber evidence="14">2.4.99.28</ecNumber>
    </recommendedName>
    <alternativeName>
        <fullName evidence="13">Cell division protein FtsW</fullName>
    </alternativeName>
    <alternativeName>
        <fullName evidence="10">Cell wall polymerase</fullName>
    </alternativeName>
    <alternativeName>
        <fullName evidence="9">Peptidoglycan polymerase</fullName>
    </alternativeName>
</protein>
<dbReference type="InterPro" id="IPR018365">
    <property type="entry name" value="Cell_cycle_FtsW-rel_CS"/>
</dbReference>
<feature type="transmembrane region" description="Helical" evidence="17">
    <location>
        <begin position="284"/>
        <end position="305"/>
    </location>
</feature>
<evidence type="ECO:0000256" key="1">
    <source>
        <dbReference type="ARBA" id="ARBA00004141"/>
    </source>
</evidence>
<keyword evidence="5" id="KW-0133">Cell shape</keyword>
<name>A0ABZ2NA52_9BACI</name>
<feature type="transmembrane region" description="Helical" evidence="17">
    <location>
        <begin position="193"/>
        <end position="210"/>
    </location>
</feature>
<dbReference type="RefSeq" id="WP_338753859.1">
    <property type="nucleotide sequence ID" value="NZ_CP147404.1"/>
</dbReference>
<comment type="similarity">
    <text evidence="11">Belongs to the SEDS family. FtsW subfamily.</text>
</comment>
<organism evidence="18 19">
    <name type="scientific">Bacillus kandeliae</name>
    <dbReference type="NCBI Taxonomy" id="3129297"/>
    <lineage>
        <taxon>Bacteria</taxon>
        <taxon>Bacillati</taxon>
        <taxon>Bacillota</taxon>
        <taxon>Bacilli</taxon>
        <taxon>Bacillales</taxon>
        <taxon>Bacillaceae</taxon>
        <taxon>Bacillus</taxon>
    </lineage>
</organism>
<comment type="function">
    <text evidence="16">Peptidoglycan polymerase that is essential for cell division.</text>
</comment>
<dbReference type="PANTHER" id="PTHR30474">
    <property type="entry name" value="CELL CYCLE PROTEIN"/>
    <property type="match status" value="1"/>
</dbReference>
<keyword evidence="8 17" id="KW-0472">Membrane</keyword>
<feature type="transmembrane region" description="Helical" evidence="17">
    <location>
        <begin position="317"/>
        <end position="344"/>
    </location>
</feature>
<feature type="transmembrane region" description="Helical" evidence="17">
    <location>
        <begin position="52"/>
        <end position="70"/>
    </location>
</feature>
<keyword evidence="3" id="KW-0808">Transferase</keyword>
<proteinExistence type="inferred from homology"/>
<feature type="transmembrane region" description="Helical" evidence="17">
    <location>
        <begin position="77"/>
        <end position="96"/>
    </location>
</feature>
<feature type="transmembrane region" description="Helical" evidence="17">
    <location>
        <begin position="116"/>
        <end position="133"/>
    </location>
</feature>
<dbReference type="InterPro" id="IPR001182">
    <property type="entry name" value="FtsW/RodA"/>
</dbReference>
<keyword evidence="7 17" id="KW-1133">Transmembrane helix</keyword>
<evidence type="ECO:0000256" key="11">
    <source>
        <dbReference type="ARBA" id="ARBA00038053"/>
    </source>
</evidence>
<evidence type="ECO:0000256" key="5">
    <source>
        <dbReference type="ARBA" id="ARBA00022960"/>
    </source>
</evidence>
<evidence type="ECO:0000256" key="15">
    <source>
        <dbReference type="ARBA" id="ARBA00049902"/>
    </source>
</evidence>
<evidence type="ECO:0000256" key="7">
    <source>
        <dbReference type="ARBA" id="ARBA00022989"/>
    </source>
</evidence>
<keyword evidence="6" id="KW-0573">Peptidoglycan synthesis</keyword>
<evidence type="ECO:0000256" key="9">
    <source>
        <dbReference type="ARBA" id="ARBA00032370"/>
    </source>
</evidence>
<evidence type="ECO:0000313" key="19">
    <source>
        <dbReference type="Proteomes" id="UP001387364"/>
    </source>
</evidence>
<evidence type="ECO:0000256" key="3">
    <source>
        <dbReference type="ARBA" id="ARBA00022679"/>
    </source>
</evidence>
<evidence type="ECO:0000256" key="6">
    <source>
        <dbReference type="ARBA" id="ARBA00022984"/>
    </source>
</evidence>
<dbReference type="Proteomes" id="UP001387364">
    <property type="component" value="Chromosome"/>
</dbReference>
<evidence type="ECO:0000256" key="16">
    <source>
        <dbReference type="ARBA" id="ARBA00049966"/>
    </source>
</evidence>
<dbReference type="EC" id="2.4.99.28" evidence="14"/>
<evidence type="ECO:0000313" key="18">
    <source>
        <dbReference type="EMBL" id="WXB94216.1"/>
    </source>
</evidence>
<sequence length="383" mass="42244">MWKKILKSYDYSLIAVFILLCLFGLTMVYSASSVVAVQKYEVASDYFYNRQKIFLIISMVFFIAAAAFPYKAYRNSKFLFISLFGILAVLILLLFFGKTTNNAQSWFSLGGLSIQPAEFAKLVIIIYMSAVYAKKQKYINSFNKGVIPPIVFLVLICMVIAAQPDFGTAFIIFLIGCTIIVSSGMKFKSMWKLIVLGLMIAVLLSPMLIWKKDRIFTEEKISRFTGYLDPFEHREGHGYQVVNSYLAIGSGGVTGSGLGQSVQKLGYLPEPHTDFIMAVIAEELGVFGVIFVIGGLSFIVLKGIYTAIKCKDPFGSMMAVGISSMIAIQSGINLGGVCGLIPITGVTLPFISYGGTSLMLLSISMGILVNISMFNRFESFYKE</sequence>
<dbReference type="EMBL" id="CP147404">
    <property type="protein sequence ID" value="WXB94216.1"/>
    <property type="molecule type" value="Genomic_DNA"/>
</dbReference>
<accession>A0ABZ2NA52</accession>
<dbReference type="Pfam" id="PF01098">
    <property type="entry name" value="FTSW_RODA_SPOVE"/>
    <property type="match status" value="1"/>
</dbReference>